<reference evidence="1 2" key="1">
    <citation type="submission" date="2016-03" db="EMBL/GenBank/DDBJ databases">
        <title>Deep-sea bacteria in the southern Pacific.</title>
        <authorList>
            <person name="Tang K."/>
        </authorList>
    </citation>
    <scope>NUCLEOTIDE SEQUENCE [LARGE SCALE GENOMIC DNA]</scope>
    <source>
        <strain evidence="1 2">JLT2016</strain>
        <plasmid evidence="2">Plasmid ptpro6</plasmid>
    </source>
</reference>
<keyword evidence="2" id="KW-1185">Reference proteome</keyword>
<sequence>MESPDKAALASRDFVCAAVRRHCVLELGEFRKDAVETMALEAGFPEAGREGVVAYVREQLAGPMKATSSAIS</sequence>
<accession>A0A1U7DDR1</accession>
<protein>
    <submittedName>
        <fullName evidence="1">Huntingtin interacting protein E-like protein</fullName>
    </submittedName>
</protein>
<keyword evidence="1" id="KW-0614">Plasmid</keyword>
<dbReference type="Proteomes" id="UP000186559">
    <property type="component" value="Plasmid pTPRO6"/>
</dbReference>
<evidence type="ECO:0000313" key="2">
    <source>
        <dbReference type="Proteomes" id="UP000186559"/>
    </source>
</evidence>
<proteinExistence type="predicted"/>
<gene>
    <name evidence="1" type="ORF">Ga0080559_TMP5204</name>
</gene>
<dbReference type="KEGG" id="tpro:Ga0080559_TMP5204"/>
<evidence type="ECO:0000313" key="1">
    <source>
        <dbReference type="EMBL" id="APX26304.1"/>
    </source>
</evidence>
<dbReference type="AlphaFoldDB" id="A0A1U7DDR1"/>
<name>A0A1U7DDR1_9RHOB</name>
<geneLocation type="plasmid" evidence="2">
    <name>ptpro6</name>
</geneLocation>
<organism evidence="1 2">
    <name type="scientific">Salipiger profundus</name>
    <dbReference type="NCBI Taxonomy" id="1229727"/>
    <lineage>
        <taxon>Bacteria</taxon>
        <taxon>Pseudomonadati</taxon>
        <taxon>Pseudomonadota</taxon>
        <taxon>Alphaproteobacteria</taxon>
        <taxon>Rhodobacterales</taxon>
        <taxon>Roseobacteraceae</taxon>
        <taxon>Salipiger</taxon>
    </lineage>
</organism>
<dbReference type="EMBL" id="CP014802">
    <property type="protein sequence ID" value="APX26304.1"/>
    <property type="molecule type" value="Genomic_DNA"/>
</dbReference>